<proteinExistence type="predicted"/>
<feature type="compositionally biased region" description="Polar residues" evidence="1">
    <location>
        <begin position="87"/>
        <end position="97"/>
    </location>
</feature>
<reference evidence="2 3" key="1">
    <citation type="submission" date="2024-02" db="EMBL/GenBank/DDBJ databases">
        <title>A draft genome for the cacao thread blight pathogen Marasmius crinis-equi.</title>
        <authorList>
            <person name="Cohen S.P."/>
            <person name="Baruah I.K."/>
            <person name="Amoako-Attah I."/>
            <person name="Bukari Y."/>
            <person name="Meinhardt L.W."/>
            <person name="Bailey B.A."/>
        </authorList>
    </citation>
    <scope>NUCLEOTIDE SEQUENCE [LARGE SCALE GENOMIC DNA]</scope>
    <source>
        <strain evidence="2 3">GH-76</strain>
    </source>
</reference>
<gene>
    <name evidence="2" type="ORF">V5O48_008144</name>
</gene>
<organism evidence="2 3">
    <name type="scientific">Marasmius crinis-equi</name>
    <dbReference type="NCBI Taxonomy" id="585013"/>
    <lineage>
        <taxon>Eukaryota</taxon>
        <taxon>Fungi</taxon>
        <taxon>Dikarya</taxon>
        <taxon>Basidiomycota</taxon>
        <taxon>Agaricomycotina</taxon>
        <taxon>Agaricomycetes</taxon>
        <taxon>Agaricomycetidae</taxon>
        <taxon>Agaricales</taxon>
        <taxon>Marasmiineae</taxon>
        <taxon>Marasmiaceae</taxon>
        <taxon>Marasmius</taxon>
    </lineage>
</organism>
<keyword evidence="3" id="KW-1185">Reference proteome</keyword>
<accession>A0ABR3FEW3</accession>
<evidence type="ECO:0000313" key="3">
    <source>
        <dbReference type="Proteomes" id="UP001465976"/>
    </source>
</evidence>
<sequence>PEINGSWHNKKVSPQKMEGYKHAAAPGENSGRVNKQVLSSKKQGQKNRATSHMLSTIQVRIINTNQTSKHVAPRKKEDANDDITTARRISTSQTNKRVSPRRKEDQKDAGAGLQPSNTRKSKVPEKRPWR</sequence>
<evidence type="ECO:0000313" key="2">
    <source>
        <dbReference type="EMBL" id="KAL0573805.1"/>
    </source>
</evidence>
<feature type="compositionally biased region" description="Polar residues" evidence="1">
    <location>
        <begin position="31"/>
        <end position="69"/>
    </location>
</feature>
<feature type="region of interest" description="Disordered" evidence="1">
    <location>
        <begin position="1"/>
        <end position="130"/>
    </location>
</feature>
<dbReference type="Proteomes" id="UP001465976">
    <property type="component" value="Unassembled WGS sequence"/>
</dbReference>
<name>A0ABR3FEW3_9AGAR</name>
<feature type="non-terminal residue" evidence="2">
    <location>
        <position position="1"/>
    </location>
</feature>
<comment type="caution">
    <text evidence="2">The sequence shown here is derived from an EMBL/GenBank/DDBJ whole genome shotgun (WGS) entry which is preliminary data.</text>
</comment>
<dbReference type="EMBL" id="JBAHYK010000460">
    <property type="protein sequence ID" value="KAL0573805.1"/>
    <property type="molecule type" value="Genomic_DNA"/>
</dbReference>
<protein>
    <submittedName>
        <fullName evidence="2">Uncharacterized protein</fullName>
    </submittedName>
</protein>
<evidence type="ECO:0000256" key="1">
    <source>
        <dbReference type="SAM" id="MobiDB-lite"/>
    </source>
</evidence>